<evidence type="ECO:0000313" key="5">
    <source>
        <dbReference type="Proteomes" id="UP000002051"/>
    </source>
</evidence>
<protein>
    <submittedName>
        <fullName evidence="2">Transmembrane protein, putative</fullName>
    </submittedName>
</protein>
<dbReference type="AlphaFoldDB" id="A0A072UF89"/>
<evidence type="ECO:0000313" key="2">
    <source>
        <dbReference type="EMBL" id="KEH28116.1"/>
    </source>
</evidence>
<reference evidence="6" key="4">
    <citation type="journal article" date="2018" name="Nat. Plants">
        <title>Whole-genome landscape of Medicago truncatula symbiotic genes.</title>
        <authorList>
            <person name="Pecrix Y."/>
            <person name="Staton S.E."/>
            <person name="Sallet E."/>
            <person name="Lelandais-Briere C."/>
            <person name="Moreau S."/>
            <person name="Carrere S."/>
            <person name="Blein T."/>
            <person name="Jardinaud M.F."/>
            <person name="Latrasse D."/>
            <person name="Zouine M."/>
            <person name="Zahm M."/>
            <person name="Kreplak J."/>
            <person name="Mayjonade B."/>
            <person name="Satge C."/>
            <person name="Perez M."/>
            <person name="Cauet S."/>
            <person name="Marande W."/>
            <person name="Chantry-Darmon C."/>
            <person name="Lopez-Roques C."/>
            <person name="Bouchez O."/>
            <person name="Berard A."/>
            <person name="Debelle F."/>
            <person name="Munos S."/>
            <person name="Bendahmane A."/>
            <person name="Berges H."/>
            <person name="Niebel A."/>
            <person name="Buitink J."/>
            <person name="Frugier F."/>
            <person name="Benhamed M."/>
            <person name="Crespi M."/>
            <person name="Gouzy J."/>
            <person name="Gamas P."/>
        </authorList>
    </citation>
    <scope>NUCLEOTIDE SEQUENCE [LARGE SCALE GENOMIC DNA]</scope>
    <source>
        <strain evidence="6">cv. Jemalong A17</strain>
    </source>
</reference>
<reference evidence="4" key="3">
    <citation type="submission" date="2015-04" db="UniProtKB">
        <authorList>
            <consortium name="EnsemblPlants"/>
        </authorList>
    </citation>
    <scope>IDENTIFICATION</scope>
    <source>
        <strain evidence="4">cv. Jemalong A17</strain>
    </source>
</reference>
<dbReference type="HOGENOM" id="CLU_2240598_0_0_1"/>
<keyword evidence="1 2" id="KW-0812">Transmembrane</keyword>
<evidence type="ECO:0000313" key="3">
    <source>
        <dbReference type="EMBL" id="RHN56229.1"/>
    </source>
</evidence>
<dbReference type="EMBL" id="CM001221">
    <property type="protein sequence ID" value="KEH28116.1"/>
    <property type="molecule type" value="Genomic_DNA"/>
</dbReference>
<organism evidence="2 5">
    <name type="scientific">Medicago truncatula</name>
    <name type="common">Barrel medic</name>
    <name type="synonym">Medicago tribuloides</name>
    <dbReference type="NCBI Taxonomy" id="3880"/>
    <lineage>
        <taxon>Eukaryota</taxon>
        <taxon>Viridiplantae</taxon>
        <taxon>Streptophyta</taxon>
        <taxon>Embryophyta</taxon>
        <taxon>Tracheophyta</taxon>
        <taxon>Spermatophyta</taxon>
        <taxon>Magnoliopsida</taxon>
        <taxon>eudicotyledons</taxon>
        <taxon>Gunneridae</taxon>
        <taxon>Pentapetalae</taxon>
        <taxon>rosids</taxon>
        <taxon>fabids</taxon>
        <taxon>Fabales</taxon>
        <taxon>Fabaceae</taxon>
        <taxon>Papilionoideae</taxon>
        <taxon>50 kb inversion clade</taxon>
        <taxon>NPAAA clade</taxon>
        <taxon>Hologalegina</taxon>
        <taxon>IRL clade</taxon>
        <taxon>Trifolieae</taxon>
        <taxon>Medicago</taxon>
    </lineage>
</organism>
<keyword evidence="1" id="KW-0472">Membrane</keyword>
<feature type="transmembrane region" description="Helical" evidence="1">
    <location>
        <begin position="83"/>
        <end position="104"/>
    </location>
</feature>
<accession>A0A072UF89</accession>
<dbReference type="Proteomes" id="UP000265566">
    <property type="component" value="Chromosome 5"/>
</dbReference>
<reference evidence="3" key="5">
    <citation type="journal article" date="2018" name="Nat. Plants">
        <title>Whole-genome landscape of Medicago truncatula symbiotic genes.</title>
        <authorList>
            <person name="Pecrix Y."/>
            <person name="Gamas P."/>
            <person name="Carrere S."/>
        </authorList>
    </citation>
    <scope>NUCLEOTIDE SEQUENCE</scope>
    <source>
        <tissue evidence="3">Leaves</tissue>
    </source>
</reference>
<evidence type="ECO:0000313" key="4">
    <source>
        <dbReference type="EnsemblPlants" id="KEH28116"/>
    </source>
</evidence>
<reference evidence="2 5" key="2">
    <citation type="journal article" date="2014" name="BMC Genomics">
        <title>An improved genome release (version Mt4.0) for the model legume Medicago truncatula.</title>
        <authorList>
            <person name="Tang H."/>
            <person name="Krishnakumar V."/>
            <person name="Bidwell S."/>
            <person name="Rosen B."/>
            <person name="Chan A."/>
            <person name="Zhou S."/>
            <person name="Gentzbittel L."/>
            <person name="Childs K.L."/>
            <person name="Yandell M."/>
            <person name="Gundlach H."/>
            <person name="Mayer K.F."/>
            <person name="Schwartz D.C."/>
            <person name="Town C.D."/>
        </authorList>
    </citation>
    <scope>GENOME REANNOTATION</scope>
    <source>
        <strain evidence="2">A17</strain>
        <strain evidence="4 5">cv. Jemalong A17</strain>
    </source>
</reference>
<dbReference type="Proteomes" id="UP000002051">
    <property type="component" value="Chromosome 5"/>
</dbReference>
<keyword evidence="5" id="KW-1185">Reference proteome</keyword>
<evidence type="ECO:0000256" key="1">
    <source>
        <dbReference type="SAM" id="Phobius"/>
    </source>
</evidence>
<sequence>MYLKIFLGPFRVVLVGSCCFLAWLLFTPVPDAFSLSPVVACLRSRLCFYFRPASLPVFCCWVSSSFWSVFGLLSVSWRGGLEAWSLSLLMICVYFLCGCFFGILW</sequence>
<gene>
    <name evidence="2" type="ordered locus">MTR_5g065843</name>
    <name evidence="3" type="ORF">MtrunA17_Chr5g0427211</name>
</gene>
<dbReference type="EnsemblPlants" id="KEH28116">
    <property type="protein sequence ID" value="KEH28116"/>
    <property type="gene ID" value="MTR_5g065843"/>
</dbReference>
<dbReference type="EMBL" id="PSQE01000005">
    <property type="protein sequence ID" value="RHN56229.1"/>
    <property type="molecule type" value="Genomic_DNA"/>
</dbReference>
<feature type="transmembrane region" description="Helical" evidence="1">
    <location>
        <begin position="53"/>
        <end position="77"/>
    </location>
</feature>
<feature type="transmembrane region" description="Helical" evidence="1">
    <location>
        <begin position="6"/>
        <end position="26"/>
    </location>
</feature>
<keyword evidence="1" id="KW-1133">Transmembrane helix</keyword>
<name>A0A072UF89_MEDTR</name>
<evidence type="ECO:0000313" key="6">
    <source>
        <dbReference type="Proteomes" id="UP000265566"/>
    </source>
</evidence>
<dbReference type="Gramene" id="rna31597">
    <property type="protein sequence ID" value="RHN56229.1"/>
    <property type="gene ID" value="gene31597"/>
</dbReference>
<proteinExistence type="predicted"/>
<reference evidence="2 5" key="1">
    <citation type="journal article" date="2011" name="Nature">
        <title>The Medicago genome provides insight into the evolution of rhizobial symbioses.</title>
        <authorList>
            <person name="Young N.D."/>
            <person name="Debelle F."/>
            <person name="Oldroyd G.E."/>
            <person name="Geurts R."/>
            <person name="Cannon S.B."/>
            <person name="Udvardi M.K."/>
            <person name="Benedito V.A."/>
            <person name="Mayer K.F."/>
            <person name="Gouzy J."/>
            <person name="Schoof H."/>
            <person name="Van de Peer Y."/>
            <person name="Proost S."/>
            <person name="Cook D.R."/>
            <person name="Meyers B.C."/>
            <person name="Spannagl M."/>
            <person name="Cheung F."/>
            <person name="De Mita S."/>
            <person name="Krishnakumar V."/>
            <person name="Gundlach H."/>
            <person name="Zhou S."/>
            <person name="Mudge J."/>
            <person name="Bharti A.K."/>
            <person name="Murray J.D."/>
            <person name="Naoumkina M.A."/>
            <person name="Rosen B."/>
            <person name="Silverstein K.A."/>
            <person name="Tang H."/>
            <person name="Rombauts S."/>
            <person name="Zhao P.X."/>
            <person name="Zhou P."/>
            <person name="Barbe V."/>
            <person name="Bardou P."/>
            <person name="Bechner M."/>
            <person name="Bellec A."/>
            <person name="Berger A."/>
            <person name="Berges H."/>
            <person name="Bidwell S."/>
            <person name="Bisseling T."/>
            <person name="Choisne N."/>
            <person name="Couloux A."/>
            <person name="Denny R."/>
            <person name="Deshpande S."/>
            <person name="Dai X."/>
            <person name="Doyle J.J."/>
            <person name="Dudez A.M."/>
            <person name="Farmer A.D."/>
            <person name="Fouteau S."/>
            <person name="Franken C."/>
            <person name="Gibelin C."/>
            <person name="Gish J."/>
            <person name="Goldstein S."/>
            <person name="Gonzalez A.J."/>
            <person name="Green P.J."/>
            <person name="Hallab A."/>
            <person name="Hartog M."/>
            <person name="Hua A."/>
            <person name="Humphray S.J."/>
            <person name="Jeong D.H."/>
            <person name="Jing Y."/>
            <person name="Jocker A."/>
            <person name="Kenton S.M."/>
            <person name="Kim D.J."/>
            <person name="Klee K."/>
            <person name="Lai H."/>
            <person name="Lang C."/>
            <person name="Lin S."/>
            <person name="Macmil S.L."/>
            <person name="Magdelenat G."/>
            <person name="Matthews L."/>
            <person name="McCorrison J."/>
            <person name="Monaghan E.L."/>
            <person name="Mun J.H."/>
            <person name="Najar F.Z."/>
            <person name="Nicholson C."/>
            <person name="Noirot C."/>
            <person name="O'Bleness M."/>
            <person name="Paule C.R."/>
            <person name="Poulain J."/>
            <person name="Prion F."/>
            <person name="Qin B."/>
            <person name="Qu C."/>
            <person name="Retzel E.F."/>
            <person name="Riddle C."/>
            <person name="Sallet E."/>
            <person name="Samain S."/>
            <person name="Samson N."/>
            <person name="Sanders I."/>
            <person name="Saurat O."/>
            <person name="Scarpelli C."/>
            <person name="Schiex T."/>
            <person name="Segurens B."/>
            <person name="Severin A.J."/>
            <person name="Sherrier D.J."/>
            <person name="Shi R."/>
            <person name="Sims S."/>
            <person name="Singer S.R."/>
            <person name="Sinharoy S."/>
            <person name="Sterck L."/>
            <person name="Viollet A."/>
            <person name="Wang B.B."/>
            <person name="Wang K."/>
            <person name="Wang M."/>
            <person name="Wang X."/>
            <person name="Warfsmann J."/>
            <person name="Weissenbach J."/>
            <person name="White D.D."/>
            <person name="White J.D."/>
            <person name="Wiley G.B."/>
            <person name="Wincker P."/>
            <person name="Xing Y."/>
            <person name="Yang L."/>
            <person name="Yao Z."/>
            <person name="Ying F."/>
            <person name="Zhai J."/>
            <person name="Zhou L."/>
            <person name="Zuber A."/>
            <person name="Denarie J."/>
            <person name="Dixon R.A."/>
            <person name="May G.D."/>
            <person name="Schwartz D.C."/>
            <person name="Rogers J."/>
            <person name="Quetier F."/>
            <person name="Town C.D."/>
            <person name="Roe B.A."/>
        </authorList>
    </citation>
    <scope>NUCLEOTIDE SEQUENCE [LARGE SCALE GENOMIC DNA]</scope>
    <source>
        <strain evidence="2">A17</strain>
        <strain evidence="4 5">cv. Jemalong A17</strain>
    </source>
</reference>